<accession>G7JLU4</accession>
<accession>A0A0C3WS09</accession>
<keyword evidence="2" id="KW-0611">Plant defense</keyword>
<gene>
    <name evidence="5" type="ordered locus">MTR_4g014720</name>
</gene>
<dbReference type="InterPro" id="IPR027417">
    <property type="entry name" value="P-loop_NTPase"/>
</dbReference>
<dbReference type="PANTHER" id="PTHR11017:SF455">
    <property type="entry name" value="NB-ARC DOMAIN PROTEIN"/>
    <property type="match status" value="1"/>
</dbReference>
<dbReference type="Gene3D" id="3.80.10.10">
    <property type="entry name" value="Ribonuclease Inhibitor"/>
    <property type="match status" value="1"/>
</dbReference>
<dbReference type="Pfam" id="PF23282">
    <property type="entry name" value="WHD_ROQ1"/>
    <property type="match status" value="1"/>
</dbReference>
<name>G7JLU4_MEDTR</name>
<evidence type="ECO:0000313" key="5">
    <source>
        <dbReference type="EMBL" id="AES86777.2"/>
    </source>
</evidence>
<dbReference type="InterPro" id="IPR044974">
    <property type="entry name" value="Disease_R_plants"/>
</dbReference>
<reference evidence="6" key="3">
    <citation type="submission" date="2015-04" db="UniProtKB">
        <authorList>
            <consortium name="EnsemblPlants"/>
        </authorList>
    </citation>
    <scope>IDENTIFICATION</scope>
    <source>
        <strain evidence="6">cv. Jemalong A17</strain>
    </source>
</reference>
<keyword evidence="7" id="KW-1185">Reference proteome</keyword>
<evidence type="ECO:0000313" key="6">
    <source>
        <dbReference type="EnsemblPlants" id="AES86777"/>
    </source>
</evidence>
<dbReference type="Gene3D" id="1.10.8.430">
    <property type="entry name" value="Helical domain of apoptotic protease-activating factors"/>
    <property type="match status" value="1"/>
</dbReference>
<keyword evidence="1" id="KW-0677">Repeat</keyword>
<dbReference type="PRINTS" id="PR00364">
    <property type="entry name" value="DISEASERSIST"/>
</dbReference>
<dbReference type="InterPro" id="IPR032675">
    <property type="entry name" value="LRR_dom_sf"/>
</dbReference>
<dbReference type="EMBL" id="CM001220">
    <property type="protein sequence ID" value="AES86777.2"/>
    <property type="molecule type" value="Genomic_DNA"/>
</dbReference>
<dbReference type="SUPFAM" id="SSF52540">
    <property type="entry name" value="P-loop containing nucleoside triphosphate hydrolases"/>
    <property type="match status" value="1"/>
</dbReference>
<evidence type="ECO:0000313" key="7">
    <source>
        <dbReference type="Proteomes" id="UP000002051"/>
    </source>
</evidence>
<feature type="domain" description="Disease resistance protein Roq1-like winged-helix" evidence="3">
    <location>
        <begin position="129"/>
        <end position="175"/>
    </location>
</feature>
<reference evidence="5 7" key="1">
    <citation type="journal article" date="2011" name="Nature">
        <title>The Medicago genome provides insight into the evolution of rhizobial symbioses.</title>
        <authorList>
            <person name="Young N.D."/>
            <person name="Debelle F."/>
            <person name="Oldroyd G.E."/>
            <person name="Geurts R."/>
            <person name="Cannon S.B."/>
            <person name="Udvardi M.K."/>
            <person name="Benedito V.A."/>
            <person name="Mayer K.F."/>
            <person name="Gouzy J."/>
            <person name="Schoof H."/>
            <person name="Van de Peer Y."/>
            <person name="Proost S."/>
            <person name="Cook D.R."/>
            <person name="Meyers B.C."/>
            <person name="Spannagl M."/>
            <person name="Cheung F."/>
            <person name="De Mita S."/>
            <person name="Krishnakumar V."/>
            <person name="Gundlach H."/>
            <person name="Zhou S."/>
            <person name="Mudge J."/>
            <person name="Bharti A.K."/>
            <person name="Murray J.D."/>
            <person name="Naoumkina M.A."/>
            <person name="Rosen B."/>
            <person name="Silverstein K.A."/>
            <person name="Tang H."/>
            <person name="Rombauts S."/>
            <person name="Zhao P.X."/>
            <person name="Zhou P."/>
            <person name="Barbe V."/>
            <person name="Bardou P."/>
            <person name="Bechner M."/>
            <person name="Bellec A."/>
            <person name="Berger A."/>
            <person name="Berges H."/>
            <person name="Bidwell S."/>
            <person name="Bisseling T."/>
            <person name="Choisne N."/>
            <person name="Couloux A."/>
            <person name="Denny R."/>
            <person name="Deshpande S."/>
            <person name="Dai X."/>
            <person name="Doyle J.J."/>
            <person name="Dudez A.M."/>
            <person name="Farmer A.D."/>
            <person name="Fouteau S."/>
            <person name="Franken C."/>
            <person name="Gibelin C."/>
            <person name="Gish J."/>
            <person name="Goldstein S."/>
            <person name="Gonzalez A.J."/>
            <person name="Green P.J."/>
            <person name="Hallab A."/>
            <person name="Hartog M."/>
            <person name="Hua A."/>
            <person name="Humphray S.J."/>
            <person name="Jeong D.H."/>
            <person name="Jing Y."/>
            <person name="Jocker A."/>
            <person name="Kenton S.M."/>
            <person name="Kim D.J."/>
            <person name="Klee K."/>
            <person name="Lai H."/>
            <person name="Lang C."/>
            <person name="Lin S."/>
            <person name="Macmil S.L."/>
            <person name="Magdelenat G."/>
            <person name="Matthews L."/>
            <person name="McCorrison J."/>
            <person name="Monaghan E.L."/>
            <person name="Mun J.H."/>
            <person name="Najar F.Z."/>
            <person name="Nicholson C."/>
            <person name="Noirot C."/>
            <person name="O'Bleness M."/>
            <person name="Paule C.R."/>
            <person name="Poulain J."/>
            <person name="Prion F."/>
            <person name="Qin B."/>
            <person name="Qu C."/>
            <person name="Retzel E.F."/>
            <person name="Riddle C."/>
            <person name="Sallet E."/>
            <person name="Samain S."/>
            <person name="Samson N."/>
            <person name="Sanders I."/>
            <person name="Saurat O."/>
            <person name="Scarpelli C."/>
            <person name="Schiex T."/>
            <person name="Segurens B."/>
            <person name="Severin A.J."/>
            <person name="Sherrier D.J."/>
            <person name="Shi R."/>
            <person name="Sims S."/>
            <person name="Singer S.R."/>
            <person name="Sinharoy S."/>
            <person name="Sterck L."/>
            <person name="Viollet A."/>
            <person name="Wang B.B."/>
            <person name="Wang K."/>
            <person name="Wang M."/>
            <person name="Wang X."/>
            <person name="Warfsmann J."/>
            <person name="Weissenbach J."/>
            <person name="White D.D."/>
            <person name="White J.D."/>
            <person name="Wiley G.B."/>
            <person name="Wincker P."/>
            <person name="Xing Y."/>
            <person name="Yang L."/>
            <person name="Yao Z."/>
            <person name="Ying F."/>
            <person name="Zhai J."/>
            <person name="Zhou L."/>
            <person name="Zuber A."/>
            <person name="Denarie J."/>
            <person name="Dixon R.A."/>
            <person name="May G.D."/>
            <person name="Schwartz D.C."/>
            <person name="Rogers J."/>
            <person name="Quetier F."/>
            <person name="Town C.D."/>
            <person name="Roe B.A."/>
        </authorList>
    </citation>
    <scope>NUCLEOTIDE SEQUENCE [LARGE SCALE GENOMIC DNA]</scope>
    <source>
        <strain evidence="5">A17</strain>
        <strain evidence="6 7">cv. Jemalong A17</strain>
    </source>
</reference>
<evidence type="ECO:0000256" key="2">
    <source>
        <dbReference type="ARBA" id="ARBA00022821"/>
    </source>
</evidence>
<evidence type="ECO:0000259" key="3">
    <source>
        <dbReference type="Pfam" id="PF23282"/>
    </source>
</evidence>
<feature type="domain" description="Disease resistance protein RPS4B/Roq1-like leucine-rich repeats" evidence="4">
    <location>
        <begin position="370"/>
        <end position="458"/>
    </location>
</feature>
<dbReference type="PaxDb" id="3880-AES86777"/>
<dbReference type="GO" id="GO:0006952">
    <property type="term" value="P:defense response"/>
    <property type="evidence" value="ECO:0007669"/>
    <property type="project" value="InterPro"/>
</dbReference>
<dbReference type="EnsemblPlants" id="AES86777">
    <property type="protein sequence ID" value="AES86777"/>
    <property type="gene ID" value="MTR_4g014720"/>
</dbReference>
<evidence type="ECO:0000256" key="1">
    <source>
        <dbReference type="ARBA" id="ARBA00022737"/>
    </source>
</evidence>
<dbReference type="SUPFAM" id="SSF52058">
    <property type="entry name" value="L domain-like"/>
    <property type="match status" value="1"/>
</dbReference>
<proteinExistence type="predicted"/>
<dbReference type="HOGENOM" id="CLU_390984_0_0_1"/>
<evidence type="ECO:0000259" key="4">
    <source>
        <dbReference type="Pfam" id="PF23286"/>
    </source>
</evidence>
<dbReference type="Proteomes" id="UP000002051">
    <property type="component" value="Chromosome 4"/>
</dbReference>
<organism evidence="5 7">
    <name type="scientific">Medicago truncatula</name>
    <name type="common">Barrel medic</name>
    <name type="synonym">Medicago tribuloides</name>
    <dbReference type="NCBI Taxonomy" id="3880"/>
    <lineage>
        <taxon>Eukaryota</taxon>
        <taxon>Viridiplantae</taxon>
        <taxon>Streptophyta</taxon>
        <taxon>Embryophyta</taxon>
        <taxon>Tracheophyta</taxon>
        <taxon>Spermatophyta</taxon>
        <taxon>Magnoliopsida</taxon>
        <taxon>eudicotyledons</taxon>
        <taxon>Gunneridae</taxon>
        <taxon>Pentapetalae</taxon>
        <taxon>rosids</taxon>
        <taxon>fabids</taxon>
        <taxon>Fabales</taxon>
        <taxon>Fabaceae</taxon>
        <taxon>Papilionoideae</taxon>
        <taxon>50 kb inversion clade</taxon>
        <taxon>NPAAA clade</taxon>
        <taxon>Hologalegina</taxon>
        <taxon>IRL clade</taxon>
        <taxon>Trifolieae</taxon>
        <taxon>Medicago</taxon>
    </lineage>
</organism>
<dbReference type="InterPro" id="IPR058546">
    <property type="entry name" value="RPS4B/Roq1-like_LRR"/>
</dbReference>
<dbReference type="AlphaFoldDB" id="G7JLU4"/>
<dbReference type="Pfam" id="PF23286">
    <property type="entry name" value="LRR_13"/>
    <property type="match status" value="1"/>
</dbReference>
<dbReference type="InterPro" id="IPR058192">
    <property type="entry name" value="WHD_ROQ1-like"/>
</dbReference>
<sequence>MASIFTQLQSFRRGPKEILGGPKKQSSNYISHAMPPSDWAGPYRNIFFGPARFRVVGKFPWLQQIDPDYVDIAKRAVSYCHGLPLALEVIGSHLFGKSLAVWKSSLDKYEKVPHKEIHDILKVSYDDLEEDEKGIFLDIACFFNSYEIGYVKEILYLHGFHADNGIQVLTDSRLWFSDDRNHEAGINVGAWKTHNSSSDACNILDLHGTDTIEVIIADLHKDRKVKWCGKAFGQMKNLRILIIRNANFSRGPRILPNSLKVLDWSGYQSSSIPFIFNPKNLAILNLPKSFLKRFESLKVFEKLNFLDFEGCKFLTEIRSLSRVPNLGALCLDYCTNLFQIDESIGFLDKLVLLSAQGCTQLESLVPYINLPSLETLDLRGCSRLERFPEVLGVMENIKDVHLDQTALEQIPFTIGNLVGLQRLFLRGCQGMIQLPNYILPKLEIITTYGCRGFRSSKDEGKVSPKVFTNAMCVYYEYGKSFLNVYSLNISSNIVIEVCSLPWTQLVNELKKLRFDLSFNSNIQVRVFAGKLCSNESLVCFWFRKKFPRIALWCILEPKKHFDNNMVLKHFDNNMVLDVKFNVVINGTKQLSTSCEYIFYTRKMTDQILSCDLQCKSEVIFSEKEWNHVEILCEIEYLMPCDSKRVMTYHDRTTKRILKWSVIYVYPENNKDDFSFINNPDFPLSPEQKFQEQRRIRYMYSTFNKFE</sequence>
<dbReference type="InterPro" id="IPR042197">
    <property type="entry name" value="Apaf_helical"/>
</dbReference>
<protein>
    <submittedName>
        <fullName evidence="5">NB-ARC domain disease resistance protein</fullName>
    </submittedName>
</protein>
<reference evidence="5 7" key="2">
    <citation type="journal article" date="2014" name="BMC Genomics">
        <title>An improved genome release (version Mt4.0) for the model legume Medicago truncatula.</title>
        <authorList>
            <person name="Tang H."/>
            <person name="Krishnakumar V."/>
            <person name="Bidwell S."/>
            <person name="Rosen B."/>
            <person name="Chan A."/>
            <person name="Zhou S."/>
            <person name="Gentzbittel L."/>
            <person name="Childs K.L."/>
            <person name="Yandell M."/>
            <person name="Gundlach H."/>
            <person name="Mayer K.F."/>
            <person name="Schwartz D.C."/>
            <person name="Town C.D."/>
        </authorList>
    </citation>
    <scope>GENOME REANNOTATION</scope>
    <source>
        <strain evidence="6 7">cv. Jemalong A17</strain>
    </source>
</reference>
<dbReference type="PANTHER" id="PTHR11017">
    <property type="entry name" value="LEUCINE-RICH REPEAT-CONTAINING PROTEIN"/>
    <property type="match status" value="1"/>
</dbReference>